<sequence length="156" mass="16875">MPFCPNCRDEYDAGYAVCADCGASLVPALPEEPEDEAPPWDSVMQPVFLTSASTSAESAMLSDLLKQNGISVLVREKEAGNYLKLYAGYSVYGEDIYVDRADYAAASEIADSFLACPFVPQKGGTYSGKRMRTLLAAGMAAFLIFLFIVMGMQLSH</sequence>
<accession>A0AAU8A659</accession>
<protein>
    <submittedName>
        <fullName evidence="2">DUF2007 domain-containing protein</fullName>
    </submittedName>
</protein>
<evidence type="ECO:0000313" key="2">
    <source>
        <dbReference type="EMBL" id="XCC61556.1"/>
    </source>
</evidence>
<gene>
    <name evidence="2" type="ORF">PUP29_08440</name>
</gene>
<evidence type="ECO:0000256" key="1">
    <source>
        <dbReference type="SAM" id="Phobius"/>
    </source>
</evidence>
<keyword evidence="1" id="KW-0472">Membrane</keyword>
<keyword evidence="1" id="KW-0812">Transmembrane</keyword>
<feature type="transmembrane region" description="Helical" evidence="1">
    <location>
        <begin position="134"/>
        <end position="154"/>
    </location>
</feature>
<keyword evidence="1" id="KW-1133">Transmembrane helix</keyword>
<reference evidence="2" key="1">
    <citation type="submission" date="2023-02" db="EMBL/GenBank/DDBJ databases">
        <title>Gut commensal Christensenella minuta modulates host metabolism via a new class of secondary bile acids.</title>
        <authorList>
            <person name="Liu C."/>
        </authorList>
    </citation>
    <scope>NUCLEOTIDE SEQUENCE</scope>
    <source>
        <strain evidence="2">CA70</strain>
    </source>
</reference>
<name>A0AAU8A659_9FIRM</name>
<organism evidence="2">
    <name type="scientific">Christensenella massiliensis</name>
    <dbReference type="NCBI Taxonomy" id="1805714"/>
    <lineage>
        <taxon>Bacteria</taxon>
        <taxon>Bacillati</taxon>
        <taxon>Bacillota</taxon>
        <taxon>Clostridia</taxon>
        <taxon>Christensenellales</taxon>
        <taxon>Christensenellaceae</taxon>
        <taxon>Christensenella</taxon>
    </lineage>
</organism>
<dbReference type="AlphaFoldDB" id="A0AAU8A659"/>
<proteinExistence type="predicted"/>
<dbReference type="EMBL" id="CP117826">
    <property type="protein sequence ID" value="XCC61556.1"/>
    <property type="molecule type" value="Genomic_DNA"/>
</dbReference>
<dbReference type="RefSeq" id="WP_353422979.1">
    <property type="nucleotide sequence ID" value="NZ_CP117826.1"/>
</dbReference>